<protein>
    <recommendedName>
        <fullName evidence="5">Tegument protein UL14</fullName>
    </recommendedName>
</protein>
<keyword evidence="3" id="KW-1185">Reference proteome</keyword>
<sequence length="165" mass="18568">MTLPCWPITLKILMEHKTVLKRLIGTAFKSGVEKKTAVSVYDRFGPQNPLFVAQYSCAKGAEAELSKSRELYDSAQLSNSLHKALSHKKQELAHLRACAKISVGELEKLTDDIFEARENIEDISSYLLNSEGESPEDLNQQHGNCTDDILQWRIDEIPSVPRVLK</sequence>
<evidence type="ECO:0000313" key="1">
    <source>
        <dbReference type="EMBL" id="ADW24377.1"/>
    </source>
</evidence>
<dbReference type="Pfam" id="PF05852">
    <property type="entry name" value="DUF848"/>
    <property type="match status" value="1"/>
</dbReference>
<dbReference type="RefSeq" id="YP_004207872.1">
    <property type="nucleotide sequence ID" value="NC_015049.1"/>
</dbReference>
<reference evidence="3 4" key="1">
    <citation type="journal article" date="2011" name="J. Virol.">
        <title>Identification and sequencing of a novel rodent gammaherpesvirus that establishes acute and latent infection in laboratory mice.</title>
        <authorList>
            <person name="Loh J."/>
            <person name="Zhao G."/>
            <person name="Nelson C.A."/>
            <person name="Coder P."/>
            <person name="Droit L."/>
            <person name="Handley S.A."/>
            <person name="Johnson L.S."/>
            <person name="Vachharajani P."/>
            <person name="Guzman H."/>
            <person name="Tesh R.B."/>
            <person name="Wang D."/>
            <person name="Fremont D.H."/>
            <person name="Virgin H.W."/>
        </authorList>
    </citation>
    <scope>NUCLEOTIDE SEQUENCE [LARGE SCALE GENOMIC DNA]</scope>
</reference>
<gene>
    <name evidence="2" type="ORF">RHVP-L.35</name>
    <name evidence="1" type="ORF">RHVP.35</name>
</gene>
<evidence type="ECO:0000313" key="2">
    <source>
        <dbReference type="EMBL" id="ADW24459.1"/>
    </source>
</evidence>
<dbReference type="KEGG" id="vg:10192227"/>
<dbReference type="GeneID" id="10192227"/>
<evidence type="ECO:0000313" key="4">
    <source>
        <dbReference type="Proteomes" id="UP000164320"/>
    </source>
</evidence>
<dbReference type="OrthoDB" id="21152at10239"/>
<dbReference type="InterPro" id="IPR008566">
    <property type="entry name" value="DUF848"/>
</dbReference>
<organism evidence="1 3">
    <name type="scientific">Cricetid gammaherpesvirus 2</name>
    <dbReference type="NCBI Taxonomy" id="1605972"/>
    <lineage>
        <taxon>Viruses</taxon>
        <taxon>Duplodnaviria</taxon>
        <taxon>Heunggongvirae</taxon>
        <taxon>Peploviricota</taxon>
        <taxon>Herviviricetes</taxon>
        <taxon>Herpesvirales</taxon>
        <taxon>Orthoherpesviridae</taxon>
        <taxon>Gammaherpesvirinae</taxon>
        <taxon>Rhadinovirus</taxon>
        <taxon>Rhadinovirus cricetidgamma2</taxon>
    </lineage>
</organism>
<dbReference type="EMBL" id="HQ221963">
    <property type="protein sequence ID" value="ADW24377.1"/>
    <property type="molecule type" value="Genomic_DNA"/>
</dbReference>
<dbReference type="Proteomes" id="UP000164320">
    <property type="component" value="Genome"/>
</dbReference>
<dbReference type="Proteomes" id="UP000134313">
    <property type="component" value="Segment"/>
</dbReference>
<proteinExistence type="predicted"/>
<accession>E9M5L9</accession>
<name>E9M5L9_9GAMA</name>
<dbReference type="EMBL" id="HQ698924">
    <property type="protein sequence ID" value="ADW24459.1"/>
    <property type="molecule type" value="Genomic_DNA"/>
</dbReference>
<evidence type="ECO:0008006" key="5">
    <source>
        <dbReference type="Google" id="ProtNLM"/>
    </source>
</evidence>
<evidence type="ECO:0000313" key="3">
    <source>
        <dbReference type="Proteomes" id="UP000134313"/>
    </source>
</evidence>